<dbReference type="EMBL" id="JAUBYV010000007">
    <property type="protein sequence ID" value="KAK2625612.1"/>
    <property type="molecule type" value="Genomic_DNA"/>
</dbReference>
<dbReference type="Proteomes" id="UP001285354">
    <property type="component" value="Unassembled WGS sequence"/>
</dbReference>
<gene>
    <name evidence="5" type="ORF">QTJ16_004924</name>
</gene>
<accession>A0AAD9SYZ6</accession>
<dbReference type="InterPro" id="IPR043136">
    <property type="entry name" value="B30.2/SPRY_sf"/>
</dbReference>
<reference evidence="5" key="1">
    <citation type="submission" date="2023-06" db="EMBL/GenBank/DDBJ databases">
        <title>Draft genome of Marssonina rosae.</title>
        <authorList>
            <person name="Cheng Q."/>
        </authorList>
    </citation>
    <scope>NUCLEOTIDE SEQUENCE</scope>
    <source>
        <strain evidence="5">R4</strain>
    </source>
</reference>
<feature type="region of interest" description="Disordered" evidence="2">
    <location>
        <begin position="444"/>
        <end position="463"/>
    </location>
</feature>
<dbReference type="InterPro" id="IPR003877">
    <property type="entry name" value="SPRY_dom"/>
</dbReference>
<sequence>MSGSNMPTGAPGFMPRRSSYASVVSGASYGGQYPQVLRSGAFAHLSTADGDYDSTYHNLSGHPRHNPRGYEMDLNANGGITHGRSGSWGRGAQLPSFSSAFGSLVNGYGYGALGGGHADHFFTPSYLNGSKYVQRLEEAHRAKAAAHKDGLSAHSSQPGSLSTSASSMNLHTKIAPSHRGMTYDLIEKAPPVEDDMLAPLPSKWNSQDKYGGLEVLSDGQEVKFTGPKSERDRDLEACAIRADYPMPSQCGIYYFEVTIISRKREESSIGIGFSSKNVPLSRLPGWEPESWAYHGDDGHSFGCNSSGKHYGPPFNAGDIIGCGINFRTNSAFFTKNGDHLGTAFRDINKEKLYPSVGMKKAGEHVRVNFGQSPFVFDIDDMMSREKKQIKQQIEATSTANLAPPLSETELIQALILQFLSHDGYVETARSFAEEIYEEKKALNFDPSTTVPGPDVREDEDAGHRQRIRKAVLEGDIEKALKHTNAFYPNVLKDNEHVSFRLKCRRFIEMIRQGAEMQSSPHSSGNKKGNGHSGDWYDDIINQDMDLDDHQSQLNKNWDRMDTEEPSENRAEYQNLLQETLTYGQLLQAEYKDDPRREVGKALEDAFALMAYQDPLNAKEVAHLLDPNGRAAVAEELNSAILLSLGKSSTAALEKLIQQTTVLLEDLGEGGGPGAFVSIDDFVKVKAGTEI</sequence>
<dbReference type="PROSITE" id="PS50897">
    <property type="entry name" value="CTLH"/>
    <property type="match status" value="1"/>
</dbReference>
<dbReference type="InterPro" id="IPR050618">
    <property type="entry name" value="Ubq-SigPath_Reg"/>
</dbReference>
<dbReference type="SMART" id="SM00668">
    <property type="entry name" value="CTLH"/>
    <property type="match status" value="1"/>
</dbReference>
<protein>
    <recommendedName>
        <fullName evidence="7">Protein SSH4</fullName>
    </recommendedName>
</protein>
<keyword evidence="6" id="KW-1185">Reference proteome</keyword>
<dbReference type="AlphaFoldDB" id="A0AAD9SYZ6"/>
<dbReference type="InterPro" id="IPR001870">
    <property type="entry name" value="B30.2/SPRY"/>
</dbReference>
<dbReference type="SMART" id="SM00449">
    <property type="entry name" value="SPRY"/>
    <property type="match status" value="1"/>
</dbReference>
<dbReference type="InterPro" id="IPR006595">
    <property type="entry name" value="CTLH_C"/>
</dbReference>
<dbReference type="PANTHER" id="PTHR12864">
    <property type="entry name" value="RAN BINDING PROTEIN 9-RELATED"/>
    <property type="match status" value="1"/>
</dbReference>
<evidence type="ECO:0000313" key="6">
    <source>
        <dbReference type="Proteomes" id="UP001285354"/>
    </source>
</evidence>
<feature type="domain" description="B30.2/SPRY" evidence="3">
    <location>
        <begin position="182"/>
        <end position="374"/>
    </location>
</feature>
<dbReference type="CDD" id="cd12909">
    <property type="entry name" value="SPRY_RanBP9_10"/>
    <property type="match status" value="1"/>
</dbReference>
<evidence type="ECO:0008006" key="7">
    <source>
        <dbReference type="Google" id="ProtNLM"/>
    </source>
</evidence>
<dbReference type="PROSITE" id="PS50896">
    <property type="entry name" value="LISH"/>
    <property type="match status" value="1"/>
</dbReference>
<comment type="function">
    <text evidence="1">Involved in the proteasome-dependent degradation of fructose-1,6-bisphosphatase.</text>
</comment>
<dbReference type="InterPro" id="IPR006594">
    <property type="entry name" value="LisH"/>
</dbReference>
<name>A0AAD9SYZ6_9HELO</name>
<dbReference type="InterPro" id="IPR035782">
    <property type="entry name" value="SPRY_RanBP9/10"/>
</dbReference>
<feature type="compositionally biased region" description="Basic and acidic residues" evidence="2">
    <location>
        <begin position="140"/>
        <end position="151"/>
    </location>
</feature>
<dbReference type="Gene3D" id="2.60.120.920">
    <property type="match status" value="1"/>
</dbReference>
<feature type="region of interest" description="Disordered" evidence="2">
    <location>
        <begin position="56"/>
        <end position="77"/>
    </location>
</feature>
<proteinExistence type="predicted"/>
<dbReference type="InterPro" id="IPR024964">
    <property type="entry name" value="CTLH/CRA"/>
</dbReference>
<dbReference type="InterPro" id="IPR013144">
    <property type="entry name" value="CRA_dom"/>
</dbReference>
<evidence type="ECO:0000313" key="5">
    <source>
        <dbReference type="EMBL" id="KAK2625612.1"/>
    </source>
</evidence>
<dbReference type="SMART" id="SM00757">
    <property type="entry name" value="CRA"/>
    <property type="match status" value="1"/>
</dbReference>
<evidence type="ECO:0000259" key="3">
    <source>
        <dbReference type="PROSITE" id="PS50188"/>
    </source>
</evidence>
<dbReference type="InterPro" id="IPR013320">
    <property type="entry name" value="ConA-like_dom_sf"/>
</dbReference>
<feature type="compositionally biased region" description="Polar residues" evidence="2">
    <location>
        <begin position="153"/>
        <end position="165"/>
    </location>
</feature>
<feature type="region of interest" description="Disordered" evidence="2">
    <location>
        <begin position="514"/>
        <end position="534"/>
    </location>
</feature>
<organism evidence="5 6">
    <name type="scientific">Diplocarpon rosae</name>
    <dbReference type="NCBI Taxonomy" id="946125"/>
    <lineage>
        <taxon>Eukaryota</taxon>
        <taxon>Fungi</taxon>
        <taxon>Dikarya</taxon>
        <taxon>Ascomycota</taxon>
        <taxon>Pezizomycotina</taxon>
        <taxon>Leotiomycetes</taxon>
        <taxon>Helotiales</taxon>
        <taxon>Drepanopezizaceae</taxon>
        <taxon>Diplocarpon</taxon>
    </lineage>
</organism>
<feature type="region of interest" description="Disordered" evidence="2">
    <location>
        <begin position="140"/>
        <end position="165"/>
    </location>
</feature>
<evidence type="ECO:0000256" key="1">
    <source>
        <dbReference type="ARBA" id="ARBA00002343"/>
    </source>
</evidence>
<comment type="caution">
    <text evidence="5">The sequence shown here is derived from an EMBL/GenBank/DDBJ whole genome shotgun (WGS) entry which is preliminary data.</text>
</comment>
<dbReference type="Pfam" id="PF10607">
    <property type="entry name" value="CTLH"/>
    <property type="match status" value="1"/>
</dbReference>
<dbReference type="PROSITE" id="PS50188">
    <property type="entry name" value="B302_SPRY"/>
    <property type="match status" value="1"/>
</dbReference>
<feature type="domain" description="CTLH" evidence="4">
    <location>
        <begin position="460"/>
        <end position="517"/>
    </location>
</feature>
<dbReference type="SUPFAM" id="SSF49899">
    <property type="entry name" value="Concanavalin A-like lectins/glucanases"/>
    <property type="match status" value="1"/>
</dbReference>
<evidence type="ECO:0000256" key="2">
    <source>
        <dbReference type="SAM" id="MobiDB-lite"/>
    </source>
</evidence>
<dbReference type="Pfam" id="PF00622">
    <property type="entry name" value="SPRY"/>
    <property type="match status" value="1"/>
</dbReference>
<evidence type="ECO:0000259" key="4">
    <source>
        <dbReference type="PROSITE" id="PS50897"/>
    </source>
</evidence>